<sequence length="39" mass="4768">MWPLGLPIFFGQPLLVQSHSIFVRFKMWRRPHDKVQNIF</sequence>
<dbReference type="EMBL" id="AWVA01000036">
    <property type="protein sequence ID" value="ERJ77660.1"/>
    <property type="molecule type" value="Genomic_DNA"/>
</dbReference>
<organism evidence="1 2">
    <name type="scientific">Streptococcus sobrinus W1703</name>
    <dbReference type="NCBI Taxonomy" id="1227275"/>
    <lineage>
        <taxon>Bacteria</taxon>
        <taxon>Bacillati</taxon>
        <taxon>Bacillota</taxon>
        <taxon>Bacilli</taxon>
        <taxon>Lactobacillales</taxon>
        <taxon>Streptococcaceae</taxon>
        <taxon>Streptococcus</taxon>
    </lineage>
</organism>
<gene>
    <name evidence="1" type="ORF">HMPREF1557_00672</name>
</gene>
<dbReference type="Proteomes" id="UP000016617">
    <property type="component" value="Unassembled WGS sequence"/>
</dbReference>
<protein>
    <submittedName>
        <fullName evidence="1">Uncharacterized protein</fullName>
    </submittedName>
</protein>
<accession>U2JD05</accession>
<reference evidence="1 2" key="1">
    <citation type="submission" date="2013-06" db="EMBL/GenBank/DDBJ databases">
        <authorList>
            <person name="Weinstock G."/>
            <person name="Sodergren E."/>
            <person name="Lobos E.A."/>
            <person name="Fulton L."/>
            <person name="Fulton R."/>
            <person name="Courtney L."/>
            <person name="Fronick C."/>
            <person name="O'Laughlin M."/>
            <person name="Godfrey J."/>
            <person name="Wilson R.M."/>
            <person name="Miner T."/>
            <person name="Farmer C."/>
            <person name="Delehaunty K."/>
            <person name="Cordes M."/>
            <person name="Minx P."/>
            <person name="Tomlinson C."/>
            <person name="Chen J."/>
            <person name="Wollam A."/>
            <person name="Pepin K.H."/>
            <person name="Bhonagiri V."/>
            <person name="Zhang X."/>
            <person name="Warren W."/>
            <person name="Mitreva M."/>
            <person name="Mardis E.R."/>
            <person name="Wilson R.K."/>
        </authorList>
    </citation>
    <scope>NUCLEOTIDE SEQUENCE [LARGE SCALE GENOMIC DNA]</scope>
    <source>
        <strain evidence="1 2">W1703</strain>
    </source>
</reference>
<comment type="caution">
    <text evidence="1">The sequence shown here is derived from an EMBL/GenBank/DDBJ whole genome shotgun (WGS) entry which is preliminary data.</text>
</comment>
<evidence type="ECO:0000313" key="1">
    <source>
        <dbReference type="EMBL" id="ERJ77660.1"/>
    </source>
</evidence>
<dbReference type="AlphaFoldDB" id="U2JD05"/>
<proteinExistence type="predicted"/>
<dbReference type="HOGENOM" id="CLU_3317962_0_0_9"/>
<name>U2JD05_9STRE</name>
<evidence type="ECO:0000313" key="2">
    <source>
        <dbReference type="Proteomes" id="UP000016617"/>
    </source>
</evidence>